<keyword evidence="11" id="KW-1185">Reference proteome</keyword>
<dbReference type="InterPro" id="IPR013780">
    <property type="entry name" value="Glyco_hydro_b"/>
</dbReference>
<dbReference type="GO" id="GO:0004565">
    <property type="term" value="F:beta-galactosidase activity"/>
    <property type="evidence" value="ECO:0007669"/>
    <property type="project" value="UniProtKB-EC"/>
</dbReference>
<dbReference type="PANTHER" id="PTHR36447:SF1">
    <property type="entry name" value="BETA-GALACTOSIDASE GANA"/>
    <property type="match status" value="1"/>
</dbReference>
<protein>
    <recommendedName>
        <fullName evidence="3 6">Beta-galactosidase</fullName>
        <shortName evidence="6">Beta-gal</shortName>
        <ecNumber evidence="3 6">3.2.1.23</ecNumber>
    </recommendedName>
</protein>
<evidence type="ECO:0000256" key="3">
    <source>
        <dbReference type="ARBA" id="ARBA00012756"/>
    </source>
</evidence>
<evidence type="ECO:0000256" key="5">
    <source>
        <dbReference type="ARBA" id="ARBA00023295"/>
    </source>
</evidence>
<feature type="domain" description="Beta-galactosidase trimerisation" evidence="8">
    <location>
        <begin position="392"/>
        <end position="610"/>
    </location>
</feature>
<sequence>MSADRKIHYGGDYNPEQWPEEVWAEDTRLMKEAGVTMVTAGIFSWARVEPRPGDYDFGWFDRVMDRLGESGIRVCLATMTASPPPWLSALHPEVLPETGDGRRRWPGGRQHYCPSSPVYRTYATRLVERLATRYAQHPALEMWHIGNEFGCHTRQCHCDVSAADFRRWLRTRYGVVEALNDAWSTAFWSQRYDTFDEVLPPRLAPTFANPAQQLDYWRFSDDALLQCCLAEREVLRRVTPDVPLTTNLMPHHKPVNAFEWARHQDVMSLDFYQDPYDPGTHLTAAFNFDLMRSAREGQPWMLLEQAPGAVNWRARNSPKPPGAMRLWSWQAVAQGADAVLFFQWRQSRGGAEKFHSAMVPHGGTDTRIHREVSALGRELASVPEIAGTRSRADAALLTDWNSWWALELDSHPSDALDQTLINRAHHRPLLEAGVACDIIPPGRAFGGYKLLVVPNLYLLSEENAERLAAYVHGGGQLLVSFFSGIVDDCDRVHLGGYPAPLRELLGLRVEEFWPLDEGVRVPVDGLPAAERSGTTPSAAYGGAAEADLWSEAVELEGAEAVAVFRGGELAGRPAVTRHSYGAGTAWYVATRLEPAALRGLMDHVRDAAGVCPVLAGLPARVQATVREDEEHRFLFLLNHGAEAAVVELPEPMRDRLRGDDAGPVSAVTLQPRGVAVMER</sequence>
<dbReference type="Pfam" id="PF02449">
    <property type="entry name" value="Glyco_hydro_42"/>
    <property type="match status" value="1"/>
</dbReference>
<reference evidence="11" key="1">
    <citation type="journal article" date="2019" name="Int. J. Syst. Evol. Microbiol.">
        <title>The Global Catalogue of Microorganisms (GCM) 10K type strain sequencing project: providing services to taxonomists for standard genome sequencing and annotation.</title>
        <authorList>
            <consortium name="The Broad Institute Genomics Platform"/>
            <consortium name="The Broad Institute Genome Sequencing Center for Infectious Disease"/>
            <person name="Wu L."/>
            <person name="Ma J."/>
        </authorList>
    </citation>
    <scope>NUCLEOTIDE SEQUENCE [LARGE SCALE GENOMIC DNA]</scope>
    <source>
        <strain evidence="11">CGMCC 4.7357</strain>
    </source>
</reference>
<feature type="domain" description="Glycoside hydrolase family 42 N-terminal" evidence="7">
    <location>
        <begin position="12"/>
        <end position="381"/>
    </location>
</feature>
<evidence type="ECO:0000313" key="10">
    <source>
        <dbReference type="EMBL" id="MFC4496113.1"/>
    </source>
</evidence>
<dbReference type="Gene3D" id="2.60.40.1180">
    <property type="entry name" value="Golgi alpha-mannosidase II"/>
    <property type="match status" value="1"/>
</dbReference>
<dbReference type="Gene3D" id="3.40.50.880">
    <property type="match status" value="1"/>
</dbReference>
<evidence type="ECO:0000313" key="11">
    <source>
        <dbReference type="Proteomes" id="UP001595997"/>
    </source>
</evidence>
<dbReference type="EC" id="3.2.1.23" evidence="3 6"/>
<comment type="caution">
    <text evidence="10">The sequence shown here is derived from an EMBL/GenBank/DDBJ whole genome shotgun (WGS) entry which is preliminary data.</text>
</comment>
<dbReference type="InterPro" id="IPR029062">
    <property type="entry name" value="Class_I_gatase-like"/>
</dbReference>
<dbReference type="EMBL" id="JBHSFH010000010">
    <property type="protein sequence ID" value="MFC4496113.1"/>
    <property type="molecule type" value="Genomic_DNA"/>
</dbReference>
<keyword evidence="5 6" id="KW-0326">Glycosidase</keyword>
<feature type="domain" description="Beta-galactosidase C-terminal" evidence="9">
    <location>
        <begin position="621"/>
        <end position="678"/>
    </location>
</feature>
<dbReference type="PANTHER" id="PTHR36447">
    <property type="entry name" value="BETA-GALACTOSIDASE GANA"/>
    <property type="match status" value="1"/>
</dbReference>
<evidence type="ECO:0000256" key="2">
    <source>
        <dbReference type="ARBA" id="ARBA00005940"/>
    </source>
</evidence>
<dbReference type="InterPro" id="IPR013739">
    <property type="entry name" value="Beta_galactosidase_C"/>
</dbReference>
<dbReference type="PIRSF" id="PIRSF001084">
    <property type="entry name" value="B-galactosidase"/>
    <property type="match status" value="1"/>
</dbReference>
<evidence type="ECO:0000256" key="6">
    <source>
        <dbReference type="PIRNR" id="PIRNR001084"/>
    </source>
</evidence>
<dbReference type="Pfam" id="PF08533">
    <property type="entry name" value="Glyco_hydro_42C"/>
    <property type="match status" value="1"/>
</dbReference>
<accession>A0ABV9ABY0</accession>
<dbReference type="Pfam" id="PF08532">
    <property type="entry name" value="Glyco_hydro_42M"/>
    <property type="match status" value="1"/>
</dbReference>
<organism evidence="10 11">
    <name type="scientific">Streptomyces ovatisporus</name>
    <dbReference type="NCBI Taxonomy" id="1128682"/>
    <lineage>
        <taxon>Bacteria</taxon>
        <taxon>Bacillati</taxon>
        <taxon>Actinomycetota</taxon>
        <taxon>Actinomycetes</taxon>
        <taxon>Kitasatosporales</taxon>
        <taxon>Streptomycetaceae</taxon>
        <taxon>Streptomyces</taxon>
    </lineage>
</organism>
<evidence type="ECO:0000259" key="7">
    <source>
        <dbReference type="Pfam" id="PF02449"/>
    </source>
</evidence>
<dbReference type="InterPro" id="IPR003476">
    <property type="entry name" value="Glyco_hydro_42"/>
</dbReference>
<dbReference type="InterPro" id="IPR013738">
    <property type="entry name" value="Beta_galactosidase_Trimer"/>
</dbReference>
<dbReference type="CDD" id="cd03143">
    <property type="entry name" value="A4_beta-galactosidase_middle_domain"/>
    <property type="match status" value="1"/>
</dbReference>
<evidence type="ECO:0000259" key="8">
    <source>
        <dbReference type="Pfam" id="PF08532"/>
    </source>
</evidence>
<gene>
    <name evidence="10" type="ORF">ACFPA8_18470</name>
</gene>
<dbReference type="SUPFAM" id="SSF51445">
    <property type="entry name" value="(Trans)glycosidases"/>
    <property type="match status" value="1"/>
</dbReference>
<keyword evidence="4 6" id="KW-0378">Hydrolase</keyword>
<dbReference type="Gene3D" id="3.20.20.80">
    <property type="entry name" value="Glycosidases"/>
    <property type="match status" value="1"/>
</dbReference>
<dbReference type="InterPro" id="IPR013529">
    <property type="entry name" value="Glyco_hydro_42_N"/>
</dbReference>
<proteinExistence type="inferred from homology"/>
<evidence type="ECO:0000256" key="4">
    <source>
        <dbReference type="ARBA" id="ARBA00022801"/>
    </source>
</evidence>
<comment type="similarity">
    <text evidence="2 6">Belongs to the glycosyl hydrolase 42 family.</text>
</comment>
<comment type="catalytic activity">
    <reaction evidence="1 6">
        <text>Hydrolysis of terminal non-reducing beta-D-galactose residues in beta-D-galactosides.</text>
        <dbReference type="EC" id="3.2.1.23"/>
    </reaction>
</comment>
<name>A0ABV9ABY0_9ACTN</name>
<evidence type="ECO:0000259" key="9">
    <source>
        <dbReference type="Pfam" id="PF08533"/>
    </source>
</evidence>
<dbReference type="InterPro" id="IPR017853">
    <property type="entry name" value="GH"/>
</dbReference>
<dbReference type="RefSeq" id="WP_386449850.1">
    <property type="nucleotide sequence ID" value="NZ_JBHSFH010000010.1"/>
</dbReference>
<dbReference type="Proteomes" id="UP001595997">
    <property type="component" value="Unassembled WGS sequence"/>
</dbReference>
<evidence type="ECO:0000256" key="1">
    <source>
        <dbReference type="ARBA" id="ARBA00001412"/>
    </source>
</evidence>
<dbReference type="SUPFAM" id="SSF52317">
    <property type="entry name" value="Class I glutamine amidotransferase-like"/>
    <property type="match status" value="1"/>
</dbReference>